<keyword evidence="2" id="KW-1185">Reference proteome</keyword>
<dbReference type="SUPFAM" id="SSF51735">
    <property type="entry name" value="NAD(P)-binding Rossmann-fold domains"/>
    <property type="match status" value="1"/>
</dbReference>
<protein>
    <recommendedName>
        <fullName evidence="3">SDR family NAD(P)-dependent oxidoreductase</fullName>
    </recommendedName>
</protein>
<dbReference type="AlphaFoldDB" id="A0A4S4K608"/>
<accession>A0A4S4K608</accession>
<sequence>MASLTDEQLLTNAGRVSGAASGIGRATALLFGKYGAKVVIGDIDISGAATAAEEVIHAGG</sequence>
<dbReference type="Proteomes" id="UP000309038">
    <property type="component" value="Unassembled WGS sequence"/>
</dbReference>
<comment type="caution">
    <text evidence="1">The sequence shown here is derived from an EMBL/GenBank/DDBJ whole genome shotgun (WGS) entry which is preliminary data.</text>
</comment>
<organism evidence="1 2">
    <name type="scientific">Hermanssonia centrifuga</name>
    <dbReference type="NCBI Taxonomy" id="98765"/>
    <lineage>
        <taxon>Eukaryota</taxon>
        <taxon>Fungi</taxon>
        <taxon>Dikarya</taxon>
        <taxon>Basidiomycota</taxon>
        <taxon>Agaricomycotina</taxon>
        <taxon>Agaricomycetes</taxon>
        <taxon>Polyporales</taxon>
        <taxon>Meruliaceae</taxon>
        <taxon>Hermanssonia</taxon>
    </lineage>
</organism>
<dbReference type="EMBL" id="SGPJ01000737">
    <property type="protein sequence ID" value="THG93208.1"/>
    <property type="molecule type" value="Genomic_DNA"/>
</dbReference>
<evidence type="ECO:0000313" key="1">
    <source>
        <dbReference type="EMBL" id="THG93208.1"/>
    </source>
</evidence>
<evidence type="ECO:0008006" key="3">
    <source>
        <dbReference type="Google" id="ProtNLM"/>
    </source>
</evidence>
<reference evidence="1 2" key="1">
    <citation type="submission" date="2019-02" db="EMBL/GenBank/DDBJ databases">
        <title>Genome sequencing of the rare red list fungi Phlebia centrifuga.</title>
        <authorList>
            <person name="Buettner E."/>
            <person name="Kellner H."/>
        </authorList>
    </citation>
    <scope>NUCLEOTIDE SEQUENCE [LARGE SCALE GENOMIC DNA]</scope>
    <source>
        <strain evidence="1 2">DSM 108282</strain>
    </source>
</reference>
<evidence type="ECO:0000313" key="2">
    <source>
        <dbReference type="Proteomes" id="UP000309038"/>
    </source>
</evidence>
<dbReference type="Gene3D" id="3.40.50.720">
    <property type="entry name" value="NAD(P)-binding Rossmann-like Domain"/>
    <property type="match status" value="1"/>
</dbReference>
<proteinExistence type="predicted"/>
<gene>
    <name evidence="1" type="ORF">EW026_g7967</name>
</gene>
<name>A0A4S4K608_9APHY</name>
<dbReference type="InterPro" id="IPR036291">
    <property type="entry name" value="NAD(P)-bd_dom_sf"/>
</dbReference>